<dbReference type="CDD" id="cd01556">
    <property type="entry name" value="EPSP_synthase"/>
    <property type="match status" value="1"/>
</dbReference>
<feature type="binding site" evidence="7">
    <location>
        <position position="95"/>
    </location>
    <ligand>
        <name>phosphoenolpyruvate</name>
        <dbReference type="ChEBI" id="CHEBI:58702"/>
    </ligand>
</feature>
<feature type="binding site" evidence="7">
    <location>
        <position position="347"/>
    </location>
    <ligand>
        <name>phosphoenolpyruvate</name>
        <dbReference type="ChEBI" id="CHEBI:58702"/>
    </ligand>
</feature>
<evidence type="ECO:0000256" key="3">
    <source>
        <dbReference type="ARBA" id="ARBA00022605"/>
    </source>
</evidence>
<evidence type="ECO:0000256" key="6">
    <source>
        <dbReference type="ARBA" id="ARBA00044633"/>
    </source>
</evidence>
<feature type="binding site" evidence="7">
    <location>
        <position position="316"/>
    </location>
    <ligand>
        <name>3-phosphoshikimate</name>
        <dbReference type="ChEBI" id="CHEBI:145989"/>
    </ligand>
</feature>
<feature type="binding site" evidence="7">
    <location>
        <position position="343"/>
    </location>
    <ligand>
        <name>3-phosphoshikimate</name>
        <dbReference type="ChEBI" id="CHEBI:145989"/>
    </ligand>
</feature>
<feature type="binding site" evidence="7">
    <location>
        <position position="168"/>
    </location>
    <ligand>
        <name>3-phosphoshikimate</name>
        <dbReference type="ChEBI" id="CHEBI:145989"/>
    </ligand>
</feature>
<comment type="similarity">
    <text evidence="2 7">Belongs to the EPSP synthase family.</text>
</comment>
<feature type="binding site" evidence="7">
    <location>
        <position position="123"/>
    </location>
    <ligand>
        <name>phosphoenolpyruvate</name>
        <dbReference type="ChEBI" id="CHEBI:58702"/>
    </ligand>
</feature>
<organism evidence="9 10">
    <name type="scientific">Oceanobacillus luteolus</name>
    <dbReference type="NCBI Taxonomy" id="1274358"/>
    <lineage>
        <taxon>Bacteria</taxon>
        <taxon>Bacillati</taxon>
        <taxon>Bacillota</taxon>
        <taxon>Bacilli</taxon>
        <taxon>Bacillales</taxon>
        <taxon>Bacillaceae</taxon>
        <taxon>Oceanobacillus</taxon>
    </lineage>
</organism>
<accession>A0ABW4HS42</accession>
<dbReference type="InterPro" id="IPR001986">
    <property type="entry name" value="Enolpyruvate_Tfrase_dom"/>
</dbReference>
<reference evidence="10" key="1">
    <citation type="journal article" date="2019" name="Int. J. Syst. Evol. Microbiol.">
        <title>The Global Catalogue of Microorganisms (GCM) 10K type strain sequencing project: providing services to taxonomists for standard genome sequencing and annotation.</title>
        <authorList>
            <consortium name="The Broad Institute Genomics Platform"/>
            <consortium name="The Broad Institute Genome Sequencing Center for Infectious Disease"/>
            <person name="Wu L."/>
            <person name="Ma J."/>
        </authorList>
    </citation>
    <scope>NUCLEOTIDE SEQUENCE [LARGE SCALE GENOMIC DNA]</scope>
    <source>
        <strain evidence="10">CGMCC 1.12376</strain>
    </source>
</reference>
<comment type="function">
    <text evidence="7">Catalyzes the transfer of the enolpyruvyl moiety of phosphoenolpyruvate (PEP) to the 5-hydroxyl of shikimate-3-phosphate (S3P) to produce enolpyruvyl shikimate-3-phosphate and inorganic phosphate.</text>
</comment>
<comment type="caution">
    <text evidence="7">Lacks conserved residue(s) required for the propagation of feature annotation.</text>
</comment>
<gene>
    <name evidence="7 9" type="primary">aroA</name>
    <name evidence="9" type="ORF">ACFSBH_11835</name>
</gene>
<dbReference type="Gene3D" id="3.65.10.10">
    <property type="entry name" value="Enolpyruvate transferase domain"/>
    <property type="match status" value="2"/>
</dbReference>
<evidence type="ECO:0000259" key="8">
    <source>
        <dbReference type="Pfam" id="PF00275"/>
    </source>
</evidence>
<keyword evidence="10" id="KW-1185">Reference proteome</keyword>
<dbReference type="EC" id="2.5.1.19" evidence="7"/>
<dbReference type="NCBIfam" id="TIGR01356">
    <property type="entry name" value="aroA"/>
    <property type="match status" value="1"/>
</dbReference>
<keyword evidence="4 7" id="KW-0808">Transferase</keyword>
<feature type="binding site" evidence="7">
    <location>
        <position position="389"/>
    </location>
    <ligand>
        <name>phosphoenolpyruvate</name>
        <dbReference type="ChEBI" id="CHEBI:58702"/>
    </ligand>
</feature>
<feature type="binding site" evidence="7">
    <location>
        <position position="170"/>
    </location>
    <ligand>
        <name>phosphoenolpyruvate</name>
        <dbReference type="ChEBI" id="CHEBI:58702"/>
    </ligand>
</feature>
<dbReference type="SUPFAM" id="SSF55205">
    <property type="entry name" value="EPT/RTPC-like"/>
    <property type="match status" value="1"/>
</dbReference>
<evidence type="ECO:0000256" key="7">
    <source>
        <dbReference type="HAMAP-Rule" id="MF_00210"/>
    </source>
</evidence>
<evidence type="ECO:0000256" key="2">
    <source>
        <dbReference type="ARBA" id="ARBA00009948"/>
    </source>
</evidence>
<comment type="catalytic activity">
    <reaction evidence="6">
        <text>3-phosphoshikimate + phosphoenolpyruvate = 5-O-(1-carboxyvinyl)-3-phosphoshikimate + phosphate</text>
        <dbReference type="Rhea" id="RHEA:21256"/>
        <dbReference type="ChEBI" id="CHEBI:43474"/>
        <dbReference type="ChEBI" id="CHEBI:57701"/>
        <dbReference type="ChEBI" id="CHEBI:58702"/>
        <dbReference type="ChEBI" id="CHEBI:145989"/>
        <dbReference type="EC" id="2.5.1.19"/>
    </reaction>
    <physiologicalReaction direction="left-to-right" evidence="6">
        <dbReference type="Rhea" id="RHEA:21257"/>
    </physiologicalReaction>
</comment>
<dbReference type="Pfam" id="PF00275">
    <property type="entry name" value="EPSP_synthase"/>
    <property type="match status" value="1"/>
</dbReference>
<feature type="binding site" evidence="7">
    <location>
        <position position="28"/>
    </location>
    <ligand>
        <name>3-phosphoshikimate</name>
        <dbReference type="ChEBI" id="CHEBI:145989"/>
    </ligand>
</feature>
<feature type="domain" description="Enolpyruvate transferase" evidence="8">
    <location>
        <begin position="10"/>
        <end position="424"/>
    </location>
</feature>
<feature type="binding site" evidence="7">
    <location>
        <position position="170"/>
    </location>
    <ligand>
        <name>3-phosphoshikimate</name>
        <dbReference type="ChEBI" id="CHEBI:145989"/>
    </ligand>
</feature>
<evidence type="ECO:0000256" key="5">
    <source>
        <dbReference type="ARBA" id="ARBA00023141"/>
    </source>
</evidence>
<evidence type="ECO:0000313" key="9">
    <source>
        <dbReference type="EMBL" id="MFD1608349.1"/>
    </source>
</evidence>
<dbReference type="HAMAP" id="MF_00210">
    <property type="entry name" value="EPSP_synth"/>
    <property type="match status" value="1"/>
</dbReference>
<dbReference type="InterPro" id="IPR036968">
    <property type="entry name" value="Enolpyruvate_Tfrase_sf"/>
</dbReference>
<evidence type="ECO:0000313" key="10">
    <source>
        <dbReference type="Proteomes" id="UP001597221"/>
    </source>
</evidence>
<feature type="binding site" evidence="7">
    <location>
        <position position="23"/>
    </location>
    <ligand>
        <name>3-phosphoshikimate</name>
        <dbReference type="ChEBI" id="CHEBI:145989"/>
    </ligand>
</feature>
<dbReference type="GO" id="GO:0003866">
    <property type="term" value="F:3-phosphoshikimate 1-carboxyvinyltransferase activity"/>
    <property type="evidence" value="ECO:0007669"/>
    <property type="project" value="UniProtKB-EC"/>
</dbReference>
<comment type="subcellular location">
    <subcellularLocation>
        <location evidence="7">Cytoplasm</location>
    </subcellularLocation>
</comment>
<feature type="binding site" evidence="7">
    <location>
        <position position="23"/>
    </location>
    <ligand>
        <name>phosphoenolpyruvate</name>
        <dbReference type="ChEBI" id="CHEBI:58702"/>
    </ligand>
</feature>
<dbReference type="InterPro" id="IPR006264">
    <property type="entry name" value="EPSP_synthase"/>
</dbReference>
<comment type="pathway">
    <text evidence="1 7">Metabolic intermediate biosynthesis; chorismate biosynthesis; chorismate from D-erythrose 4-phosphate and phosphoenolpyruvate: step 6/7.</text>
</comment>
<dbReference type="PANTHER" id="PTHR21090:SF5">
    <property type="entry name" value="PENTAFUNCTIONAL AROM POLYPEPTIDE"/>
    <property type="match status" value="1"/>
</dbReference>
<dbReference type="InterPro" id="IPR023193">
    <property type="entry name" value="EPSP_synthase_CS"/>
</dbReference>
<keyword evidence="7" id="KW-0963">Cytoplasm</keyword>
<proteinExistence type="inferred from homology"/>
<dbReference type="Proteomes" id="UP001597221">
    <property type="component" value="Unassembled WGS sequence"/>
</dbReference>
<dbReference type="PROSITE" id="PS00885">
    <property type="entry name" value="EPSP_SYNTHASE_2"/>
    <property type="match status" value="1"/>
</dbReference>
<feature type="active site" description="Proton acceptor" evidence="7">
    <location>
        <position position="316"/>
    </location>
</feature>
<keyword evidence="5 7" id="KW-0057">Aromatic amino acid biosynthesis</keyword>
<keyword evidence="3 7" id="KW-0028">Amino-acid biosynthesis</keyword>
<dbReference type="RefSeq" id="WP_379597650.1">
    <property type="nucleotide sequence ID" value="NZ_JBHUDE010000049.1"/>
</dbReference>
<evidence type="ECO:0000256" key="4">
    <source>
        <dbReference type="ARBA" id="ARBA00022679"/>
    </source>
</evidence>
<comment type="subunit">
    <text evidence="7">Monomer.</text>
</comment>
<feature type="binding site" evidence="7">
    <location>
        <position position="24"/>
    </location>
    <ligand>
        <name>3-phosphoshikimate</name>
        <dbReference type="ChEBI" id="CHEBI:145989"/>
    </ligand>
</feature>
<protein>
    <recommendedName>
        <fullName evidence="7">3-phosphoshikimate 1-carboxyvinyltransferase</fullName>
        <ecNumber evidence="7">2.5.1.19</ecNumber>
    </recommendedName>
    <alternativeName>
        <fullName evidence="7">5-enolpyruvylshikimate-3-phosphate synthase</fullName>
        <shortName evidence="7">EPSP synthase</shortName>
        <shortName evidence="7">EPSPS</shortName>
    </alternativeName>
</protein>
<dbReference type="PROSITE" id="PS00104">
    <property type="entry name" value="EPSP_SYNTHASE_1"/>
    <property type="match status" value="1"/>
</dbReference>
<comment type="caution">
    <text evidence="9">The sequence shown here is derived from an EMBL/GenBank/DDBJ whole genome shotgun (WGS) entry which is preliminary data.</text>
</comment>
<name>A0ABW4HS42_9BACI</name>
<dbReference type="InterPro" id="IPR013792">
    <property type="entry name" value="RNA3'P_cycl/enolpyr_Trfase_a/b"/>
</dbReference>
<dbReference type="PANTHER" id="PTHR21090">
    <property type="entry name" value="AROM/DEHYDROQUINATE SYNTHASE"/>
    <property type="match status" value="1"/>
</dbReference>
<dbReference type="PIRSF" id="PIRSF000505">
    <property type="entry name" value="EPSPS"/>
    <property type="match status" value="1"/>
</dbReference>
<dbReference type="EMBL" id="JBHUDE010000049">
    <property type="protein sequence ID" value="MFD1608349.1"/>
    <property type="molecule type" value="Genomic_DNA"/>
</dbReference>
<evidence type="ECO:0000256" key="1">
    <source>
        <dbReference type="ARBA" id="ARBA00004811"/>
    </source>
</evidence>
<sequence length="431" mass="46443">MAEKRLLPQASPIVGEIEVPGDKSISHRAVIFGSLAKGQTKIRHFLDGEDCLRTIDAFRELGVDIERDGETILINSDGPSSFKEPKNPLYFGNSGTTARLLIGLFAGLPLFTTISGDASLSGRPMDRVILPLSKMNAKIYGRENARLLPLAIVGQDLKAIEYKLPVKSAQVKSALLLAGLFAEGETKITELTQTRNHTETMLEAFGVNLHVEGNTIRMEGKQNLKATDVYVPGDISSAAFFLAGAAAKQNSSLLLKNVGLNPTRTGIVDVLIKMGADLEISHQQKVGGEVFGDILIKSAPLSGIEISGDIIPRLIDEIPIIALLATQAEGRTIIKDAEELRVKETDRIAAVVELLTTLGANIKATDDGMIIEGKTPLTGGKISAYHDHRMAMMGAIASLFSDEEIIIDDVSSIAISYPRFFDDLKIVTSNE</sequence>